<comment type="caution">
    <text evidence="1">The sequence shown here is derived from an EMBL/GenBank/DDBJ whole genome shotgun (WGS) entry which is preliminary data.</text>
</comment>
<organism evidence="1 2">
    <name type="scientific">Clostridium algidicarnis DSM 15099</name>
    <dbReference type="NCBI Taxonomy" id="1121295"/>
    <lineage>
        <taxon>Bacteria</taxon>
        <taxon>Bacillati</taxon>
        <taxon>Bacillota</taxon>
        <taxon>Clostridia</taxon>
        <taxon>Eubacteriales</taxon>
        <taxon>Clostridiaceae</taxon>
        <taxon>Clostridium</taxon>
    </lineage>
</organism>
<dbReference type="InterPro" id="IPR011009">
    <property type="entry name" value="Kinase-like_dom_sf"/>
</dbReference>
<dbReference type="SUPFAM" id="SSF56112">
    <property type="entry name" value="Protein kinase-like (PK-like)"/>
    <property type="match status" value="1"/>
</dbReference>
<dbReference type="OrthoDB" id="9809485at2"/>
<dbReference type="EMBL" id="PTIS01000019">
    <property type="protein sequence ID" value="PPK45563.1"/>
    <property type="molecule type" value="Genomic_DNA"/>
</dbReference>
<proteinExistence type="predicted"/>
<name>A0A2S6FV66_9CLOT</name>
<reference evidence="1 2" key="1">
    <citation type="submission" date="2018-02" db="EMBL/GenBank/DDBJ databases">
        <title>Genomic Encyclopedia of Archaeal and Bacterial Type Strains, Phase II (KMG-II): from individual species to whole genera.</title>
        <authorList>
            <person name="Goeker M."/>
        </authorList>
    </citation>
    <scope>NUCLEOTIDE SEQUENCE [LARGE SCALE GENOMIC DNA]</scope>
    <source>
        <strain evidence="1 2">DSM 15099</strain>
    </source>
</reference>
<evidence type="ECO:0000313" key="1">
    <source>
        <dbReference type="EMBL" id="PPK45563.1"/>
    </source>
</evidence>
<protein>
    <submittedName>
        <fullName evidence="1">Uncharacterized protein</fullName>
    </submittedName>
</protein>
<gene>
    <name evidence="1" type="ORF">BD821_11917</name>
</gene>
<accession>A0A2S6FV66</accession>
<evidence type="ECO:0000313" key="2">
    <source>
        <dbReference type="Proteomes" id="UP000239863"/>
    </source>
</evidence>
<dbReference type="Proteomes" id="UP000239863">
    <property type="component" value="Unassembled WGS sequence"/>
</dbReference>
<dbReference type="RefSeq" id="WP_104410572.1">
    <property type="nucleotide sequence ID" value="NZ_PTIS01000019.1"/>
</dbReference>
<dbReference type="AlphaFoldDB" id="A0A2S6FV66"/>
<sequence>MYNADVKKDYPAIGDWVAIKTINDTEAIIYTVLPMKSYFSRKLAISGGRKMKNGMLVRGNIDTEFIVSDLDDNVDSDLLNYYRISSNAVYWCKNEGETFFLRFAPTEEKNKEKILSELELLSYLRGNGYPALDTILSKAGNELEVVDTP</sequence>